<reference evidence="3" key="1">
    <citation type="journal article" date="2019" name="Sci. Rep.">
        <title>Draft genome of Tanacetum cinerariifolium, the natural source of mosquito coil.</title>
        <authorList>
            <person name="Yamashiro T."/>
            <person name="Shiraishi A."/>
            <person name="Satake H."/>
            <person name="Nakayama K."/>
        </authorList>
    </citation>
    <scope>NUCLEOTIDE SEQUENCE</scope>
</reference>
<feature type="compositionally biased region" description="Acidic residues" evidence="1">
    <location>
        <begin position="313"/>
        <end position="332"/>
    </location>
</feature>
<keyword evidence="2" id="KW-0812">Transmembrane</keyword>
<sequence>MTSKAQQSAIDNALVAHENQRVIRKCNIRMNPGMKPKESTYQVVLDALVLTTCYSAFFITAKVLVIYMHQFWAIGQEFKEPPTEEEALSFICKLGHSGEIKYITNVIVDHLHQPWRSFASIINKCICEKVSGLDMRTWLTRFDNEDTKKLEHMFYPRFTKIIIHHFLRKDKSISMRDRTFMHTAQDDSLLGSIRFVSRDEDAQIYVAILPKAMTNQAILDSIAYKTYYAIAFGAKTPKSKKPKMKSDSTISSKGTPSKKKPTKAKKRWVPEEQQRKTSSADERTGTKPGVLDANDVKSDANDNNEASDSEKTDSDEDDNLNLNLNDEEEEEDARTPDNFEFRDDDEKYDELYKDVIVRLKVTEHEEVWKGDAKMTNTTHESASQEKSYEQVIEDAHVTLTSSQKTKVFMMNVKTPHDELSNQASPNLLVPMTGIPETSSSYVMAVTLTIQPFSSIPQMTIPTHVPTTEPTTSSIPALPYFVSLFRFDERVSALEQDLSQVKQYYTTEFEKKVQAEKEKYNDIIKKLVKEIIKDEVKSQLPHIIPREISDFATPVIHSTINESLENIVLAKSSSQPQSTYEAATSLTEFQLKKILLKKLKKSKLYQAVEQHKDLYGALRGCEDKDKDEDPLARSDQGLKKKKTNKDVKPSRGSKSKESKSSSSNGSKPQSKSSGKSAQAEELMFDTANTEMPQD</sequence>
<organism evidence="3">
    <name type="scientific">Tanacetum cinerariifolium</name>
    <name type="common">Dalmatian daisy</name>
    <name type="synonym">Chrysanthemum cinerariifolium</name>
    <dbReference type="NCBI Taxonomy" id="118510"/>
    <lineage>
        <taxon>Eukaryota</taxon>
        <taxon>Viridiplantae</taxon>
        <taxon>Streptophyta</taxon>
        <taxon>Embryophyta</taxon>
        <taxon>Tracheophyta</taxon>
        <taxon>Spermatophyta</taxon>
        <taxon>Magnoliopsida</taxon>
        <taxon>eudicotyledons</taxon>
        <taxon>Gunneridae</taxon>
        <taxon>Pentapetalae</taxon>
        <taxon>asterids</taxon>
        <taxon>campanulids</taxon>
        <taxon>Asterales</taxon>
        <taxon>Asteraceae</taxon>
        <taxon>Asteroideae</taxon>
        <taxon>Anthemideae</taxon>
        <taxon>Anthemidinae</taxon>
        <taxon>Tanacetum</taxon>
    </lineage>
</organism>
<evidence type="ECO:0000256" key="2">
    <source>
        <dbReference type="SAM" id="Phobius"/>
    </source>
</evidence>
<name>A0A699GRM3_TANCI</name>
<comment type="caution">
    <text evidence="3">The sequence shown here is derived from an EMBL/GenBank/DDBJ whole genome shotgun (WGS) entry which is preliminary data.</text>
</comment>
<feature type="compositionally biased region" description="Basic and acidic residues" evidence="1">
    <location>
        <begin position="268"/>
        <end position="285"/>
    </location>
</feature>
<keyword evidence="2" id="KW-0472">Membrane</keyword>
<accession>A0A699GRM3</accession>
<feature type="compositionally biased region" description="Basic and acidic residues" evidence="1">
    <location>
        <begin position="619"/>
        <end position="658"/>
    </location>
</feature>
<feature type="transmembrane region" description="Helical" evidence="2">
    <location>
        <begin position="43"/>
        <end position="68"/>
    </location>
</feature>
<feature type="compositionally biased region" description="Low complexity" evidence="1">
    <location>
        <begin position="659"/>
        <end position="675"/>
    </location>
</feature>
<gene>
    <name evidence="3" type="ORF">Tci_168758</name>
</gene>
<proteinExistence type="predicted"/>
<dbReference type="EMBL" id="BKCJ010040394">
    <property type="protein sequence ID" value="GEV96781.1"/>
    <property type="molecule type" value="Genomic_DNA"/>
</dbReference>
<evidence type="ECO:0000256" key="1">
    <source>
        <dbReference type="SAM" id="MobiDB-lite"/>
    </source>
</evidence>
<evidence type="ECO:0000313" key="3">
    <source>
        <dbReference type="EMBL" id="GEV96781.1"/>
    </source>
</evidence>
<feature type="region of interest" description="Disordered" evidence="1">
    <location>
        <begin position="237"/>
        <end position="342"/>
    </location>
</feature>
<keyword evidence="2" id="KW-1133">Transmembrane helix</keyword>
<feature type="compositionally biased region" description="Basic and acidic residues" evidence="1">
    <location>
        <begin position="333"/>
        <end position="342"/>
    </location>
</feature>
<feature type="region of interest" description="Disordered" evidence="1">
    <location>
        <begin position="619"/>
        <end position="693"/>
    </location>
</feature>
<protein>
    <submittedName>
        <fullName evidence="3">Uncharacterized protein</fullName>
    </submittedName>
</protein>
<feature type="compositionally biased region" description="Basic residues" evidence="1">
    <location>
        <begin position="256"/>
        <end position="267"/>
    </location>
</feature>
<dbReference type="AlphaFoldDB" id="A0A699GRM3"/>